<evidence type="ECO:0000259" key="12">
    <source>
        <dbReference type="Pfam" id="PF09757"/>
    </source>
</evidence>
<dbReference type="InParanoid" id="A0A409WFA3"/>
<keyword evidence="8" id="KW-0804">Transcription</keyword>
<dbReference type="Pfam" id="PF00850">
    <property type="entry name" value="Hist_deacetyl"/>
    <property type="match status" value="2"/>
</dbReference>
<dbReference type="GO" id="GO:0000118">
    <property type="term" value="C:histone deacetylase complex"/>
    <property type="evidence" value="ECO:0007669"/>
    <property type="project" value="TreeGrafter"/>
</dbReference>
<feature type="domain" description="Arb2-like" evidence="12">
    <location>
        <begin position="372"/>
        <end position="619"/>
    </location>
</feature>
<reference evidence="13 14" key="1">
    <citation type="journal article" date="2018" name="Evol. Lett.">
        <title>Horizontal gene cluster transfer increased hallucinogenic mushroom diversity.</title>
        <authorList>
            <person name="Reynolds H.T."/>
            <person name="Vijayakumar V."/>
            <person name="Gluck-Thaler E."/>
            <person name="Korotkin H.B."/>
            <person name="Matheny P.B."/>
            <person name="Slot J.C."/>
        </authorList>
    </citation>
    <scope>NUCLEOTIDE SEQUENCE [LARGE SCALE GENOMIC DNA]</scope>
    <source>
        <strain evidence="13 14">2631</strain>
    </source>
</reference>
<comment type="subcellular location">
    <subcellularLocation>
        <location evidence="1">Nucleus</location>
    </subcellularLocation>
</comment>
<feature type="region of interest" description="Disordered" evidence="10">
    <location>
        <begin position="1"/>
        <end position="45"/>
    </location>
</feature>
<keyword evidence="5" id="KW-0378">Hydrolase</keyword>
<evidence type="ECO:0000256" key="5">
    <source>
        <dbReference type="ARBA" id="ARBA00022801"/>
    </source>
</evidence>
<dbReference type="AlphaFoldDB" id="A0A409WFA3"/>
<gene>
    <name evidence="13" type="ORF">CVT25_010833</name>
</gene>
<dbReference type="EMBL" id="NHYD01003443">
    <property type="protein sequence ID" value="PPQ77140.1"/>
    <property type="molecule type" value="Genomic_DNA"/>
</dbReference>
<dbReference type="InterPro" id="IPR023696">
    <property type="entry name" value="Ureohydrolase_dom_sf"/>
</dbReference>
<keyword evidence="6" id="KW-0156">Chromatin regulator</keyword>
<evidence type="ECO:0000256" key="10">
    <source>
        <dbReference type="SAM" id="MobiDB-lite"/>
    </source>
</evidence>
<dbReference type="PANTHER" id="PTHR10625">
    <property type="entry name" value="HISTONE DEACETYLASE HDAC1-RELATED"/>
    <property type="match status" value="1"/>
</dbReference>
<sequence length="632" mass="70256">MASDPIASGSGSMDVDSEAPPSTSHANGVIDLSQSRRPRASSVPLQPSNLKVGYIYSSEMMNHFSPHGHPEQPLRIQQIWATLVNEQLHKRMKWMPIREVVKGEALLVHSEDHWNKVIAIQYLTDQQRADSEEYYDQMSLYVMSATTRSALLSCGGVIEACLAVARDELKKTFAIVRPPGHHAEPDEHMGFCFFNNVAVAARVVQQRTALKRILILDCSVNIPWPEKGMGDAEYIYAFQKVILPIATEFAPELVIISAGFDAAAGDELGECLVSPAGYAHMTHMLAGLAGGRLVVALEGGYNLDSISQSALAVTKVLLGEAPDELPPLKANAEGTETVWLVAREQSKYWKSVDPKACEPQADVEPISFSIPEILKAHRQHYLYTNHDMMQIPMMTPELEERFSSQIMCTSDMFENKTLVVFVHEFGNLRLELDSSASCDVHLERSYLIDFSKQLVGWVKSEGYSLLDANLYPKPAVATNLRHKTMEEVGRDVLMYLWDNYIQLSSAQRVILIGHGPGCKPLVDLVSRRTTSVTKSVKAIIQVLGPQRMPSVPADVDDARTWYQKSSLVIVPQSHPVLGPSIKPKDIRRHGVMLPIDEPRQIKLIARALPAIKEFVHESLSSFPLANRTNRLP</sequence>
<evidence type="ECO:0000256" key="1">
    <source>
        <dbReference type="ARBA" id="ARBA00004123"/>
    </source>
</evidence>
<comment type="caution">
    <text evidence="13">The sequence shown here is derived from an EMBL/GenBank/DDBJ whole genome shotgun (WGS) entry which is preliminary data.</text>
</comment>
<dbReference type="Gene3D" id="3.40.800.20">
    <property type="entry name" value="Histone deacetylase domain"/>
    <property type="match status" value="2"/>
</dbReference>
<dbReference type="SUPFAM" id="SSF52768">
    <property type="entry name" value="Arginase/deacetylase"/>
    <property type="match status" value="1"/>
</dbReference>
<dbReference type="OrthoDB" id="424012at2759"/>
<dbReference type="PRINTS" id="PR01270">
    <property type="entry name" value="HDASUPER"/>
</dbReference>
<comment type="similarity">
    <text evidence="2">Belongs to the histone deacetylase family. HD type 2 subfamily.</text>
</comment>
<evidence type="ECO:0000313" key="14">
    <source>
        <dbReference type="Proteomes" id="UP000283269"/>
    </source>
</evidence>
<organism evidence="13 14">
    <name type="scientific">Psilocybe cyanescens</name>
    <dbReference type="NCBI Taxonomy" id="93625"/>
    <lineage>
        <taxon>Eukaryota</taxon>
        <taxon>Fungi</taxon>
        <taxon>Dikarya</taxon>
        <taxon>Basidiomycota</taxon>
        <taxon>Agaricomycotina</taxon>
        <taxon>Agaricomycetes</taxon>
        <taxon>Agaricomycetidae</taxon>
        <taxon>Agaricales</taxon>
        <taxon>Agaricineae</taxon>
        <taxon>Strophariaceae</taxon>
        <taxon>Psilocybe</taxon>
    </lineage>
</organism>
<dbReference type="Pfam" id="PF09757">
    <property type="entry name" value="Arb2-like"/>
    <property type="match status" value="1"/>
</dbReference>
<keyword evidence="4" id="KW-0678">Repressor</keyword>
<evidence type="ECO:0000256" key="8">
    <source>
        <dbReference type="ARBA" id="ARBA00023163"/>
    </source>
</evidence>
<feature type="domain" description="Histone deacetylase" evidence="11">
    <location>
        <begin position="69"/>
        <end position="218"/>
    </location>
</feature>
<dbReference type="InterPro" id="IPR000286">
    <property type="entry name" value="HDACs"/>
</dbReference>
<keyword evidence="7" id="KW-0805">Transcription regulation</keyword>
<evidence type="ECO:0000256" key="2">
    <source>
        <dbReference type="ARBA" id="ARBA00007738"/>
    </source>
</evidence>
<evidence type="ECO:0000259" key="11">
    <source>
        <dbReference type="Pfam" id="PF00850"/>
    </source>
</evidence>
<dbReference type="GO" id="GO:0040029">
    <property type="term" value="P:epigenetic regulation of gene expression"/>
    <property type="evidence" value="ECO:0007669"/>
    <property type="project" value="TreeGrafter"/>
</dbReference>
<evidence type="ECO:0000256" key="9">
    <source>
        <dbReference type="ARBA" id="ARBA00023242"/>
    </source>
</evidence>
<dbReference type="FunCoup" id="A0A409WFA3">
    <property type="interactions" value="68"/>
</dbReference>
<keyword evidence="14" id="KW-1185">Reference proteome</keyword>
<name>A0A409WFA3_PSICY</name>
<evidence type="ECO:0000313" key="13">
    <source>
        <dbReference type="EMBL" id="PPQ77140.1"/>
    </source>
</evidence>
<feature type="domain" description="Histone deacetylase" evidence="11">
    <location>
        <begin position="219"/>
        <end position="317"/>
    </location>
</feature>
<evidence type="ECO:0000256" key="6">
    <source>
        <dbReference type="ARBA" id="ARBA00022853"/>
    </source>
</evidence>
<evidence type="ECO:0000256" key="4">
    <source>
        <dbReference type="ARBA" id="ARBA00022491"/>
    </source>
</evidence>
<dbReference type="InterPro" id="IPR023801">
    <property type="entry name" value="His_deacetylse_dom"/>
</dbReference>
<dbReference type="EC" id="3.5.1.98" evidence="3"/>
<dbReference type="PANTHER" id="PTHR10625:SF5">
    <property type="entry name" value="HISTONE DEACETYLASE"/>
    <property type="match status" value="1"/>
</dbReference>
<dbReference type="InterPro" id="IPR037138">
    <property type="entry name" value="His_deacetylse_dom_sf"/>
</dbReference>
<proteinExistence type="inferred from homology"/>
<keyword evidence="9" id="KW-0539">Nucleus</keyword>
<dbReference type="InterPro" id="IPR019154">
    <property type="entry name" value="Arb2-like_domain"/>
</dbReference>
<dbReference type="STRING" id="93625.A0A409WFA3"/>
<evidence type="ECO:0000256" key="7">
    <source>
        <dbReference type="ARBA" id="ARBA00023015"/>
    </source>
</evidence>
<dbReference type="Proteomes" id="UP000283269">
    <property type="component" value="Unassembled WGS sequence"/>
</dbReference>
<accession>A0A409WFA3</accession>
<dbReference type="GO" id="GO:0141221">
    <property type="term" value="F:histone deacetylase activity, hydrolytic mechanism"/>
    <property type="evidence" value="ECO:0007669"/>
    <property type="project" value="UniProtKB-EC"/>
</dbReference>
<protein>
    <recommendedName>
        <fullName evidence="3">histone deacetylase</fullName>
        <ecNumber evidence="3">3.5.1.98</ecNumber>
    </recommendedName>
</protein>
<evidence type="ECO:0000256" key="3">
    <source>
        <dbReference type="ARBA" id="ARBA00012111"/>
    </source>
</evidence>